<dbReference type="EMBL" id="FOGT01000015">
    <property type="protein sequence ID" value="SES30715.1"/>
    <property type="molecule type" value="Genomic_DNA"/>
</dbReference>
<proteinExistence type="predicted"/>
<gene>
    <name evidence="1" type="ORF">SAMN05518684_11575</name>
</gene>
<dbReference type="OrthoDB" id="9950896at2"/>
<dbReference type="Proteomes" id="UP000198571">
    <property type="component" value="Unassembled WGS sequence"/>
</dbReference>
<sequence length="96" mass="11145">MLDTVQTTFTICVQRNVNGTYTLAGLVNEESLSDAAVLELQIKDEAGFFKKVRETEMDEFRYFEMTQIQLESGDLDHLYLKLKELDILEKVEFTDK</sequence>
<reference evidence="2" key="1">
    <citation type="submission" date="2016-10" db="EMBL/GenBank/DDBJ databases">
        <authorList>
            <person name="Varghese N."/>
            <person name="Submissions S."/>
        </authorList>
    </citation>
    <scope>NUCLEOTIDE SEQUENCE [LARGE SCALE GENOMIC DNA]</scope>
    <source>
        <strain evidence="2">S9</strain>
    </source>
</reference>
<dbReference type="AlphaFoldDB" id="A0A1H9WA65"/>
<name>A0A1H9WA65_9BACI</name>
<accession>A0A1H9WA65</accession>
<organism evidence="1 2">
    <name type="scientific">Salipaludibacillus aurantiacus</name>
    <dbReference type="NCBI Taxonomy" id="1601833"/>
    <lineage>
        <taxon>Bacteria</taxon>
        <taxon>Bacillati</taxon>
        <taxon>Bacillota</taxon>
        <taxon>Bacilli</taxon>
        <taxon>Bacillales</taxon>
        <taxon>Bacillaceae</taxon>
    </lineage>
</organism>
<protein>
    <submittedName>
        <fullName evidence="1">Uncharacterized protein</fullName>
    </submittedName>
</protein>
<keyword evidence="2" id="KW-1185">Reference proteome</keyword>
<evidence type="ECO:0000313" key="2">
    <source>
        <dbReference type="Proteomes" id="UP000198571"/>
    </source>
</evidence>
<dbReference type="RefSeq" id="WP_093054441.1">
    <property type="nucleotide sequence ID" value="NZ_FOGT01000015.1"/>
</dbReference>
<evidence type="ECO:0000313" key="1">
    <source>
        <dbReference type="EMBL" id="SES30715.1"/>
    </source>
</evidence>